<dbReference type="CDD" id="cd01898">
    <property type="entry name" value="Obg"/>
    <property type="match status" value="1"/>
</dbReference>
<dbReference type="GO" id="GO:0043022">
    <property type="term" value="F:ribosome binding"/>
    <property type="evidence" value="ECO:0007669"/>
    <property type="project" value="UniProtKB-ARBA"/>
</dbReference>
<dbReference type="FunFam" id="2.70.210.12:FF:000001">
    <property type="entry name" value="GTPase Obg"/>
    <property type="match status" value="1"/>
</dbReference>
<keyword evidence="4 8" id="KW-0547">Nucleotide-binding</keyword>
<feature type="binding site" evidence="8">
    <location>
        <begin position="213"/>
        <end position="216"/>
    </location>
    <ligand>
        <name>GTP</name>
        <dbReference type="ChEBI" id="CHEBI:37565"/>
    </ligand>
</feature>
<comment type="cofactor">
    <cofactor evidence="8">
        <name>Mg(2+)</name>
        <dbReference type="ChEBI" id="CHEBI:18420"/>
    </cofactor>
</comment>
<dbReference type="InterPro" id="IPR031167">
    <property type="entry name" value="G_OBG"/>
</dbReference>
<dbReference type="InterPro" id="IPR006074">
    <property type="entry name" value="GTP1-OBG_CS"/>
</dbReference>
<dbReference type="GO" id="GO:0005525">
    <property type="term" value="F:GTP binding"/>
    <property type="evidence" value="ECO:0007669"/>
    <property type="project" value="UniProtKB-UniRule"/>
</dbReference>
<sequence>MKFVDEAFVRVEAGDGGGGCVSFRREKFIPKGGPDGGDGGDGGSVYLLADNNINTLVDFRYQRMHRAERGQNGMGRQMTGRSGADLVVRVPVGTRVLDRETEELIGELLHPGERLLVAQGGFHGIGNARYKSSTNRTPRQSTPGTPGERRDLFLELILLADVGLLGFPNAGKSSLIRKVSSARPKVADYPFTTLHPNLGVVRVGEARSFVIADIPGVIEGAADGAGLGIQFLKHLARTRLLLHLVDIAPLGGEDPYEQVRKIEAELAAFDVDLMGKERWLVLNKVDLLDAEDYANQRARLVERLAWDAPVYGISALSGEGTKTLVGDLMTRLESLRIAAGEPGADVRESAESSSEDWEAPDAEASGDWHPLG</sequence>
<evidence type="ECO:0000256" key="3">
    <source>
        <dbReference type="ARBA" id="ARBA00022723"/>
    </source>
</evidence>
<evidence type="ECO:0000256" key="4">
    <source>
        <dbReference type="ARBA" id="ARBA00022741"/>
    </source>
</evidence>
<feature type="domain" description="OBG-type G" evidence="10">
    <location>
        <begin position="160"/>
        <end position="333"/>
    </location>
</feature>
<feature type="binding site" evidence="8">
    <location>
        <begin position="314"/>
        <end position="316"/>
    </location>
    <ligand>
        <name>GTP</name>
        <dbReference type="ChEBI" id="CHEBI:37565"/>
    </ligand>
</feature>
<comment type="caution">
    <text evidence="12">The sequence shown here is derived from an EMBL/GenBank/DDBJ whole genome shotgun (WGS) entry which is preliminary data.</text>
</comment>
<organism evidence="12 13">
    <name type="scientific">Thiorhodococcus minor</name>
    <dbReference type="NCBI Taxonomy" id="57489"/>
    <lineage>
        <taxon>Bacteria</taxon>
        <taxon>Pseudomonadati</taxon>
        <taxon>Pseudomonadota</taxon>
        <taxon>Gammaproteobacteria</taxon>
        <taxon>Chromatiales</taxon>
        <taxon>Chromatiaceae</taxon>
        <taxon>Thiorhodococcus</taxon>
    </lineage>
</organism>
<dbReference type="AlphaFoldDB" id="A0A6M0K1Q9"/>
<dbReference type="PIRSF" id="PIRSF002401">
    <property type="entry name" value="GTP_bd_Obg/CgtA"/>
    <property type="match status" value="1"/>
</dbReference>
<feature type="region of interest" description="Disordered" evidence="9">
    <location>
        <begin position="127"/>
        <end position="147"/>
    </location>
</feature>
<feature type="region of interest" description="Disordered" evidence="9">
    <location>
        <begin position="340"/>
        <end position="372"/>
    </location>
</feature>
<comment type="function">
    <text evidence="8">An essential GTPase which binds GTP, GDP and possibly (p)ppGpp with moderate affinity, with high nucleotide exchange rates and a fairly low GTP hydrolysis rate. Plays a role in control of the cell cycle, stress response, ribosome biogenesis and in those bacteria that undergo differentiation, in morphogenesis control.</text>
</comment>
<dbReference type="SUPFAM" id="SSF82051">
    <property type="entry name" value="Obg GTP-binding protein N-terminal domain"/>
    <property type="match status" value="1"/>
</dbReference>
<name>A0A6M0K1Q9_9GAMM</name>
<dbReference type="GO" id="GO:0005737">
    <property type="term" value="C:cytoplasm"/>
    <property type="evidence" value="ECO:0007669"/>
    <property type="project" value="UniProtKB-SubCell"/>
</dbReference>
<dbReference type="InterPro" id="IPR027417">
    <property type="entry name" value="P-loop_NTPase"/>
</dbReference>
<dbReference type="InterPro" id="IPR036726">
    <property type="entry name" value="GTP1_OBG_dom_sf"/>
</dbReference>
<dbReference type="InterPro" id="IPR014100">
    <property type="entry name" value="GTP-bd_Obg/CgtA"/>
</dbReference>
<dbReference type="RefSeq" id="WP_164452728.1">
    <property type="nucleotide sequence ID" value="NZ_JAAIJQ010000025.1"/>
</dbReference>
<keyword evidence="5 8" id="KW-0378">Hydrolase</keyword>
<dbReference type="PRINTS" id="PR00326">
    <property type="entry name" value="GTP1OBG"/>
</dbReference>
<proteinExistence type="inferred from homology"/>
<dbReference type="GO" id="GO:0042254">
    <property type="term" value="P:ribosome biogenesis"/>
    <property type="evidence" value="ECO:0007669"/>
    <property type="project" value="UniProtKB-UniRule"/>
</dbReference>
<comment type="similarity">
    <text evidence="1 8">Belongs to the TRAFAC class OBG-HflX-like GTPase superfamily. OBG GTPase family.</text>
</comment>
<dbReference type="Pfam" id="PF01018">
    <property type="entry name" value="GTP1_OBG"/>
    <property type="match status" value="1"/>
</dbReference>
<reference evidence="12 13" key="1">
    <citation type="submission" date="2020-02" db="EMBL/GenBank/DDBJ databases">
        <title>Genome sequences of Thiorhodococcus mannitoliphagus and Thiorhodococcus minor, purple sulfur photosynthetic bacteria in the gammaproteobacterial family, Chromatiaceae.</title>
        <authorList>
            <person name="Aviles F.A."/>
            <person name="Meyer T.E."/>
            <person name="Kyndt J.A."/>
        </authorList>
    </citation>
    <scope>NUCLEOTIDE SEQUENCE [LARGE SCALE GENOMIC DNA]</scope>
    <source>
        <strain evidence="12 13">DSM 11518</strain>
    </source>
</reference>
<dbReference type="NCBIfam" id="NF008955">
    <property type="entry name" value="PRK12297.1"/>
    <property type="match status" value="1"/>
</dbReference>
<comment type="subcellular location">
    <subcellularLocation>
        <location evidence="8">Cytoplasm</location>
    </subcellularLocation>
</comment>
<dbReference type="Pfam" id="PF01926">
    <property type="entry name" value="MMR_HSR1"/>
    <property type="match status" value="1"/>
</dbReference>
<evidence type="ECO:0000256" key="8">
    <source>
        <dbReference type="HAMAP-Rule" id="MF_01454"/>
    </source>
</evidence>
<keyword evidence="7 8" id="KW-0342">GTP-binding</keyword>
<dbReference type="PROSITE" id="PS00905">
    <property type="entry name" value="GTP1_OBG"/>
    <property type="match status" value="1"/>
</dbReference>
<dbReference type="NCBIfam" id="NF008956">
    <property type="entry name" value="PRK12299.1"/>
    <property type="match status" value="1"/>
</dbReference>
<feature type="binding site" evidence="8">
    <location>
        <begin position="191"/>
        <end position="195"/>
    </location>
    <ligand>
        <name>GTP</name>
        <dbReference type="ChEBI" id="CHEBI:37565"/>
    </ligand>
</feature>
<evidence type="ECO:0000259" key="11">
    <source>
        <dbReference type="PROSITE" id="PS51883"/>
    </source>
</evidence>
<dbReference type="NCBIfam" id="TIGR02729">
    <property type="entry name" value="Obg_CgtA"/>
    <property type="match status" value="1"/>
</dbReference>
<evidence type="ECO:0000313" key="12">
    <source>
        <dbReference type="EMBL" id="NEV62255.1"/>
    </source>
</evidence>
<dbReference type="PROSITE" id="PS51883">
    <property type="entry name" value="OBG"/>
    <property type="match status" value="1"/>
</dbReference>
<dbReference type="InterPro" id="IPR006169">
    <property type="entry name" value="GTP1_OBG_dom"/>
</dbReference>
<dbReference type="Gene3D" id="3.40.50.300">
    <property type="entry name" value="P-loop containing nucleotide triphosphate hydrolases"/>
    <property type="match status" value="1"/>
</dbReference>
<gene>
    <name evidence="12" type="primary">cgtA</name>
    <name evidence="8" type="synonym">obg</name>
    <name evidence="12" type="ORF">G3446_10195</name>
</gene>
<dbReference type="SUPFAM" id="SSF52540">
    <property type="entry name" value="P-loop containing nucleoside triphosphate hydrolases"/>
    <property type="match status" value="1"/>
</dbReference>
<evidence type="ECO:0000256" key="1">
    <source>
        <dbReference type="ARBA" id="ARBA00007699"/>
    </source>
</evidence>
<dbReference type="InterPro" id="IPR045086">
    <property type="entry name" value="OBG_GTPase"/>
</dbReference>
<keyword evidence="3 8" id="KW-0479">Metal-binding</keyword>
<dbReference type="Proteomes" id="UP000483379">
    <property type="component" value="Unassembled WGS sequence"/>
</dbReference>
<dbReference type="PROSITE" id="PS51710">
    <property type="entry name" value="G_OBG"/>
    <property type="match status" value="1"/>
</dbReference>
<dbReference type="GO" id="GO:0000287">
    <property type="term" value="F:magnesium ion binding"/>
    <property type="evidence" value="ECO:0007669"/>
    <property type="project" value="InterPro"/>
</dbReference>
<dbReference type="HAMAP" id="MF_01454">
    <property type="entry name" value="GTPase_Obg"/>
    <property type="match status" value="1"/>
</dbReference>
<keyword evidence="13" id="KW-1185">Reference proteome</keyword>
<dbReference type="InterPro" id="IPR006073">
    <property type="entry name" value="GTP-bd"/>
</dbReference>
<evidence type="ECO:0000256" key="6">
    <source>
        <dbReference type="ARBA" id="ARBA00022842"/>
    </source>
</evidence>
<evidence type="ECO:0000256" key="5">
    <source>
        <dbReference type="ARBA" id="ARBA00022801"/>
    </source>
</evidence>
<evidence type="ECO:0000256" key="9">
    <source>
        <dbReference type="SAM" id="MobiDB-lite"/>
    </source>
</evidence>
<dbReference type="EC" id="3.6.5.-" evidence="8"/>
<feature type="domain" description="Obg" evidence="11">
    <location>
        <begin position="1"/>
        <end position="159"/>
    </location>
</feature>
<feature type="binding site" evidence="8">
    <location>
        <begin position="283"/>
        <end position="286"/>
    </location>
    <ligand>
        <name>GTP</name>
        <dbReference type="ChEBI" id="CHEBI:37565"/>
    </ligand>
</feature>
<dbReference type="PANTHER" id="PTHR11702">
    <property type="entry name" value="DEVELOPMENTALLY REGULATED GTP-BINDING PROTEIN-RELATED"/>
    <property type="match status" value="1"/>
</dbReference>
<feature type="binding site" evidence="8">
    <location>
        <begin position="166"/>
        <end position="173"/>
    </location>
    <ligand>
        <name>GTP</name>
        <dbReference type="ChEBI" id="CHEBI:37565"/>
    </ligand>
</feature>
<keyword evidence="6 8" id="KW-0460">Magnesium</keyword>
<dbReference type="PANTHER" id="PTHR11702:SF31">
    <property type="entry name" value="MITOCHONDRIAL RIBOSOME-ASSOCIATED GTPASE 2"/>
    <property type="match status" value="1"/>
</dbReference>
<dbReference type="GO" id="GO:0003924">
    <property type="term" value="F:GTPase activity"/>
    <property type="evidence" value="ECO:0007669"/>
    <property type="project" value="UniProtKB-UniRule"/>
</dbReference>
<dbReference type="Gene3D" id="2.70.210.12">
    <property type="entry name" value="GTP1/OBG domain"/>
    <property type="match status" value="1"/>
</dbReference>
<dbReference type="EMBL" id="JAAIJQ010000025">
    <property type="protein sequence ID" value="NEV62255.1"/>
    <property type="molecule type" value="Genomic_DNA"/>
</dbReference>
<evidence type="ECO:0000256" key="2">
    <source>
        <dbReference type="ARBA" id="ARBA00022490"/>
    </source>
</evidence>
<feature type="binding site" evidence="8">
    <location>
        <position position="193"/>
    </location>
    <ligand>
        <name>Mg(2+)</name>
        <dbReference type="ChEBI" id="CHEBI:18420"/>
    </ligand>
</feature>
<evidence type="ECO:0000256" key="7">
    <source>
        <dbReference type="ARBA" id="ARBA00023134"/>
    </source>
</evidence>
<feature type="binding site" evidence="8">
    <location>
        <position position="173"/>
    </location>
    <ligand>
        <name>Mg(2+)</name>
        <dbReference type="ChEBI" id="CHEBI:18420"/>
    </ligand>
</feature>
<accession>A0A6M0K1Q9</accession>
<comment type="subunit">
    <text evidence="8">Monomer.</text>
</comment>
<evidence type="ECO:0000313" key="13">
    <source>
        <dbReference type="Proteomes" id="UP000483379"/>
    </source>
</evidence>
<keyword evidence="2 8" id="KW-0963">Cytoplasm</keyword>
<feature type="compositionally biased region" description="Polar residues" evidence="9">
    <location>
        <begin position="130"/>
        <end position="144"/>
    </location>
</feature>
<evidence type="ECO:0000259" key="10">
    <source>
        <dbReference type="PROSITE" id="PS51710"/>
    </source>
</evidence>
<protein>
    <recommendedName>
        <fullName evidence="8">GTPase Obg</fullName>
        <ecNumber evidence="8">3.6.5.-</ecNumber>
    </recommendedName>
    <alternativeName>
        <fullName evidence="8">GTP-binding protein Obg</fullName>
    </alternativeName>
</protein>